<evidence type="ECO:0000313" key="3">
    <source>
        <dbReference type="EMBL" id="SDZ32942.1"/>
    </source>
</evidence>
<feature type="compositionally biased region" description="Gly residues" evidence="1">
    <location>
        <begin position="98"/>
        <end position="137"/>
    </location>
</feature>
<evidence type="ECO:0000256" key="2">
    <source>
        <dbReference type="SAM" id="SignalP"/>
    </source>
</evidence>
<gene>
    <name evidence="3" type="ORF">SAMN05444004_110129</name>
</gene>
<feature type="region of interest" description="Disordered" evidence="1">
    <location>
        <begin position="90"/>
        <end position="199"/>
    </location>
</feature>
<proteinExistence type="predicted"/>
<organism evidence="3 4">
    <name type="scientific">Jannaschia faecimaris</name>
    <dbReference type="NCBI Taxonomy" id="1244108"/>
    <lineage>
        <taxon>Bacteria</taxon>
        <taxon>Pseudomonadati</taxon>
        <taxon>Pseudomonadota</taxon>
        <taxon>Alphaproteobacteria</taxon>
        <taxon>Rhodobacterales</taxon>
        <taxon>Roseobacteraceae</taxon>
        <taxon>Jannaschia</taxon>
    </lineage>
</organism>
<evidence type="ECO:0000313" key="4">
    <source>
        <dbReference type="Proteomes" id="UP000198914"/>
    </source>
</evidence>
<dbReference type="EMBL" id="FNPX01000010">
    <property type="protein sequence ID" value="SDZ32942.1"/>
    <property type="molecule type" value="Genomic_DNA"/>
</dbReference>
<dbReference type="Proteomes" id="UP000198914">
    <property type="component" value="Unassembled WGS sequence"/>
</dbReference>
<feature type="compositionally biased region" description="Gly residues" evidence="1">
    <location>
        <begin position="176"/>
        <end position="185"/>
    </location>
</feature>
<keyword evidence="4" id="KW-1185">Reference proteome</keyword>
<protein>
    <submittedName>
        <fullName evidence="3">Uncharacterized protein</fullName>
    </submittedName>
</protein>
<name>A0A1H3S4T1_9RHOB</name>
<dbReference type="AlphaFoldDB" id="A0A1H3S4T1"/>
<dbReference type="STRING" id="1244108.SAMN05444004_110129"/>
<sequence length="199" mass="18599">MSKSRLFFGSASALGFATVGFSAGAQGTEPVNLCDIRELTPPFVERLQRRSDYDDLFIRMAEVCPEAALALGDIATAAIGRPAVNGAIDDDGNVAGNSPGGSTPGGSGGTPGGSGGTPGGSGSTPGGSGGTPGGSGSTPGNSGSAPGNSGSTPGNSGSAPGNSGSAPGNSGSTRGNNGGGNGPEGGSPAASDNANQDEV</sequence>
<feature type="compositionally biased region" description="Low complexity" evidence="1">
    <location>
        <begin position="138"/>
        <end position="175"/>
    </location>
</feature>
<reference evidence="4" key="1">
    <citation type="submission" date="2016-10" db="EMBL/GenBank/DDBJ databases">
        <authorList>
            <person name="Varghese N."/>
            <person name="Submissions S."/>
        </authorList>
    </citation>
    <scope>NUCLEOTIDE SEQUENCE [LARGE SCALE GENOMIC DNA]</scope>
    <source>
        <strain evidence="4">DSM 100420</strain>
    </source>
</reference>
<feature type="compositionally biased region" description="Polar residues" evidence="1">
    <location>
        <begin position="190"/>
        <end position="199"/>
    </location>
</feature>
<evidence type="ECO:0000256" key="1">
    <source>
        <dbReference type="SAM" id="MobiDB-lite"/>
    </source>
</evidence>
<feature type="chain" id="PRO_5011644847" evidence="2">
    <location>
        <begin position="26"/>
        <end position="199"/>
    </location>
</feature>
<keyword evidence="2" id="KW-0732">Signal</keyword>
<feature type="signal peptide" evidence="2">
    <location>
        <begin position="1"/>
        <end position="25"/>
    </location>
</feature>
<dbReference type="PRINTS" id="PR01228">
    <property type="entry name" value="EGGSHELL"/>
</dbReference>
<accession>A0A1H3S4T1</accession>